<feature type="transmembrane region" description="Helical" evidence="5">
    <location>
        <begin position="369"/>
        <end position="402"/>
    </location>
</feature>
<accession>A0A941IBZ4</accession>
<keyword evidence="3 5" id="KW-1133">Transmembrane helix</keyword>
<evidence type="ECO:0000313" key="6">
    <source>
        <dbReference type="EMBL" id="MBR7796877.1"/>
    </source>
</evidence>
<dbReference type="InterPro" id="IPR051679">
    <property type="entry name" value="DASS-Related_Transporters"/>
</dbReference>
<name>A0A941IBZ4_9BACI</name>
<gene>
    <name evidence="6" type="ORF">KCX74_12575</name>
</gene>
<evidence type="ECO:0000256" key="4">
    <source>
        <dbReference type="ARBA" id="ARBA00023136"/>
    </source>
</evidence>
<feature type="transmembrane region" description="Helical" evidence="5">
    <location>
        <begin position="195"/>
        <end position="212"/>
    </location>
</feature>
<keyword evidence="2 5" id="KW-0812">Transmembrane</keyword>
<dbReference type="GO" id="GO:0022857">
    <property type="term" value="F:transmembrane transporter activity"/>
    <property type="evidence" value="ECO:0007669"/>
    <property type="project" value="InterPro"/>
</dbReference>
<keyword evidence="7" id="KW-1185">Reference proteome</keyword>
<feature type="transmembrane region" description="Helical" evidence="5">
    <location>
        <begin position="15"/>
        <end position="32"/>
    </location>
</feature>
<evidence type="ECO:0000313" key="7">
    <source>
        <dbReference type="Proteomes" id="UP000675284"/>
    </source>
</evidence>
<dbReference type="PANTHER" id="PTHR43652:SF2">
    <property type="entry name" value="BASIC AMINO ACID ANTIPORTER YFCC-RELATED"/>
    <property type="match status" value="1"/>
</dbReference>
<evidence type="ECO:0000256" key="3">
    <source>
        <dbReference type="ARBA" id="ARBA00022989"/>
    </source>
</evidence>
<dbReference type="RefSeq" id="WP_166530524.1">
    <property type="nucleotide sequence ID" value="NZ_JAGSOT010000036.1"/>
</dbReference>
<proteinExistence type="predicted"/>
<feature type="transmembrane region" description="Helical" evidence="5">
    <location>
        <begin position="131"/>
        <end position="149"/>
    </location>
</feature>
<dbReference type="Proteomes" id="UP000675284">
    <property type="component" value="Unassembled WGS sequence"/>
</dbReference>
<evidence type="ECO:0000256" key="1">
    <source>
        <dbReference type="ARBA" id="ARBA00004141"/>
    </source>
</evidence>
<feature type="transmembrane region" description="Helical" evidence="5">
    <location>
        <begin position="452"/>
        <end position="473"/>
    </location>
</feature>
<sequence>MRIIRSVYYKSYKKIYWLSFVLVICCLVLLLVKDAMATHFTAEQLRTLFVLGIAVYLWVADPIPTGAGSILIIALLMVFQLADSMEEAVVGFLSPAIYFIFMLSIISQVLIKAGVDGIVAQFLLKMSKGGPKFIIIGLPLFSLLLPVLLPSAVARFKMLLPLIDRLNDYFALGEQSPFRKYGIHVIGMINQHATMIVYTGGGFPILASQLLRDYQIADLGWLDWFLLMAPPIWIGSILTLLFVYNYISRQSRKISYSNVPSSTSSILKEDQGEPSKQMWIVSISFFVMVLTWVVTDPQQVPLLLPPMLLVVFYAIPKIDLVTNSDIRKLDWENFLLLGASFSLGSVLETNGTASQLAQLLMKVVPEGAGVVLSVSIIAIMVFILRFFFIVPSSAIIVIFPVVMSYSHQVGLPPVPLALLIIMIVGSMIILPIHTTTTYLASQTLAYSRKEQVIIGLFSSTVFFIIAILAALYFW</sequence>
<feature type="transmembrane region" description="Helical" evidence="5">
    <location>
        <begin position="44"/>
        <end position="60"/>
    </location>
</feature>
<dbReference type="AlphaFoldDB" id="A0A941IBZ4"/>
<keyword evidence="4 5" id="KW-0472">Membrane</keyword>
<feature type="transmembrane region" description="Helical" evidence="5">
    <location>
        <begin position="66"/>
        <end position="82"/>
    </location>
</feature>
<dbReference type="InterPro" id="IPR001898">
    <property type="entry name" value="SLC13A/DASS"/>
</dbReference>
<comment type="caution">
    <text evidence="6">The sequence shown here is derived from an EMBL/GenBank/DDBJ whole genome shotgun (WGS) entry which is preliminary data.</text>
</comment>
<feature type="transmembrane region" description="Helical" evidence="5">
    <location>
        <begin position="89"/>
        <end position="111"/>
    </location>
</feature>
<protein>
    <submittedName>
        <fullName evidence="6">SLC13 family permease</fullName>
    </submittedName>
</protein>
<evidence type="ECO:0000256" key="2">
    <source>
        <dbReference type="ARBA" id="ARBA00022692"/>
    </source>
</evidence>
<reference evidence="6" key="1">
    <citation type="submission" date="2021-04" db="EMBL/GenBank/DDBJ databases">
        <title>Isolation and polyphasic classification of algal microorganism.</title>
        <authorList>
            <person name="Wang S."/>
        </authorList>
    </citation>
    <scope>NUCLEOTIDE SEQUENCE</scope>
    <source>
        <strain evidence="6">720a</strain>
    </source>
</reference>
<dbReference type="Pfam" id="PF00939">
    <property type="entry name" value="Na_sulph_symp"/>
    <property type="match status" value="1"/>
</dbReference>
<feature type="transmembrane region" description="Helical" evidence="5">
    <location>
        <begin position="224"/>
        <end position="247"/>
    </location>
</feature>
<feature type="transmembrane region" description="Helical" evidence="5">
    <location>
        <begin position="278"/>
        <end position="295"/>
    </location>
</feature>
<evidence type="ECO:0000256" key="5">
    <source>
        <dbReference type="SAM" id="Phobius"/>
    </source>
</evidence>
<comment type="subcellular location">
    <subcellularLocation>
        <location evidence="1">Membrane</location>
        <topology evidence="1">Multi-pass membrane protein</topology>
    </subcellularLocation>
</comment>
<dbReference type="EMBL" id="JAGSOT010000036">
    <property type="protein sequence ID" value="MBR7796877.1"/>
    <property type="molecule type" value="Genomic_DNA"/>
</dbReference>
<feature type="transmembrane region" description="Helical" evidence="5">
    <location>
        <begin position="301"/>
        <end position="322"/>
    </location>
</feature>
<organism evidence="6 7">
    <name type="scientific">Virgibacillus salarius</name>
    <dbReference type="NCBI Taxonomy" id="447199"/>
    <lineage>
        <taxon>Bacteria</taxon>
        <taxon>Bacillati</taxon>
        <taxon>Bacillota</taxon>
        <taxon>Bacilli</taxon>
        <taxon>Bacillales</taxon>
        <taxon>Bacillaceae</taxon>
        <taxon>Virgibacillus</taxon>
    </lineage>
</organism>
<feature type="transmembrane region" description="Helical" evidence="5">
    <location>
        <begin position="414"/>
        <end position="432"/>
    </location>
</feature>
<dbReference type="PANTHER" id="PTHR43652">
    <property type="entry name" value="BASIC AMINO ACID ANTIPORTER YFCC-RELATED"/>
    <property type="match status" value="1"/>
</dbReference>
<dbReference type="GO" id="GO:0005886">
    <property type="term" value="C:plasma membrane"/>
    <property type="evidence" value="ECO:0007669"/>
    <property type="project" value="TreeGrafter"/>
</dbReference>